<evidence type="ECO:0000313" key="3">
    <source>
        <dbReference type="Proteomes" id="UP000652761"/>
    </source>
</evidence>
<dbReference type="OrthoDB" id="688023at2759"/>
<sequence length="109" mass="11935">MLGMRRPPPPASLDDLELERSVATSKVRKDDALSIYDIAPATPSNHKSRIPNLCAEATLQKLRRGSRRAFCNVEISNSEPSASEAAASPSCVCKPDDNLKPMEINQEEK</sequence>
<proteinExistence type="predicted"/>
<feature type="compositionally biased region" description="Low complexity" evidence="1">
    <location>
        <begin position="78"/>
        <end position="90"/>
    </location>
</feature>
<protein>
    <submittedName>
        <fullName evidence="2">Uncharacterized protein</fullName>
    </submittedName>
</protein>
<reference evidence="2" key="1">
    <citation type="submission" date="2017-07" db="EMBL/GenBank/DDBJ databases">
        <title>Taro Niue Genome Assembly and Annotation.</title>
        <authorList>
            <person name="Atibalentja N."/>
            <person name="Keating K."/>
            <person name="Fields C.J."/>
        </authorList>
    </citation>
    <scope>NUCLEOTIDE SEQUENCE</scope>
    <source>
        <strain evidence="2">Niue_2</strain>
        <tissue evidence="2">Leaf</tissue>
    </source>
</reference>
<gene>
    <name evidence="2" type="ORF">Taro_004190</name>
</gene>
<evidence type="ECO:0000256" key="1">
    <source>
        <dbReference type="SAM" id="MobiDB-lite"/>
    </source>
</evidence>
<name>A0A843TQZ5_COLES</name>
<accession>A0A843TQZ5</accession>
<dbReference type="AlphaFoldDB" id="A0A843TQZ5"/>
<dbReference type="Proteomes" id="UP000652761">
    <property type="component" value="Unassembled WGS sequence"/>
</dbReference>
<dbReference type="PANTHER" id="PTHR48238">
    <property type="entry name" value="BNACNNG09570D PROTEIN"/>
    <property type="match status" value="1"/>
</dbReference>
<evidence type="ECO:0000313" key="2">
    <source>
        <dbReference type="EMBL" id="MQL71874.1"/>
    </source>
</evidence>
<feature type="region of interest" description="Disordered" evidence="1">
    <location>
        <begin position="76"/>
        <end position="109"/>
    </location>
</feature>
<feature type="compositionally biased region" description="Basic and acidic residues" evidence="1">
    <location>
        <begin position="94"/>
        <end position="109"/>
    </location>
</feature>
<comment type="caution">
    <text evidence="2">The sequence shown here is derived from an EMBL/GenBank/DDBJ whole genome shotgun (WGS) entry which is preliminary data.</text>
</comment>
<keyword evidence="3" id="KW-1185">Reference proteome</keyword>
<dbReference type="EMBL" id="NMUH01000112">
    <property type="protein sequence ID" value="MQL71874.1"/>
    <property type="molecule type" value="Genomic_DNA"/>
</dbReference>
<organism evidence="2 3">
    <name type="scientific">Colocasia esculenta</name>
    <name type="common">Wild taro</name>
    <name type="synonym">Arum esculentum</name>
    <dbReference type="NCBI Taxonomy" id="4460"/>
    <lineage>
        <taxon>Eukaryota</taxon>
        <taxon>Viridiplantae</taxon>
        <taxon>Streptophyta</taxon>
        <taxon>Embryophyta</taxon>
        <taxon>Tracheophyta</taxon>
        <taxon>Spermatophyta</taxon>
        <taxon>Magnoliopsida</taxon>
        <taxon>Liliopsida</taxon>
        <taxon>Araceae</taxon>
        <taxon>Aroideae</taxon>
        <taxon>Colocasieae</taxon>
        <taxon>Colocasia</taxon>
    </lineage>
</organism>
<dbReference type="PANTHER" id="PTHR48238:SF1">
    <property type="entry name" value="(RAPE) HYPOTHETICAL PROTEIN"/>
    <property type="match status" value="1"/>
</dbReference>